<feature type="chain" id="PRO_5040765753" evidence="1">
    <location>
        <begin position="25"/>
        <end position="100"/>
    </location>
</feature>
<proteinExistence type="predicted"/>
<feature type="domain" description="Glycine zipper" evidence="2">
    <location>
        <begin position="37"/>
        <end position="74"/>
    </location>
</feature>
<gene>
    <name evidence="3" type="ORF">M0638_17870</name>
</gene>
<organism evidence="3 4">
    <name type="scientific">Roseomonas acroporae</name>
    <dbReference type="NCBI Taxonomy" id="2937791"/>
    <lineage>
        <taxon>Bacteria</taxon>
        <taxon>Pseudomonadati</taxon>
        <taxon>Pseudomonadota</taxon>
        <taxon>Alphaproteobacteria</taxon>
        <taxon>Acetobacterales</taxon>
        <taxon>Roseomonadaceae</taxon>
        <taxon>Roseomonas</taxon>
    </lineage>
</organism>
<dbReference type="RefSeq" id="WP_248668362.1">
    <property type="nucleotide sequence ID" value="NZ_JALPRX010000078.1"/>
</dbReference>
<dbReference type="AlphaFoldDB" id="A0A9X1YBB6"/>
<name>A0A9X1YBB6_9PROT</name>
<feature type="signal peptide" evidence="1">
    <location>
        <begin position="1"/>
        <end position="24"/>
    </location>
</feature>
<reference evidence="3" key="1">
    <citation type="submission" date="2022-04" db="EMBL/GenBank/DDBJ databases">
        <title>Roseomonas acroporae sp. nov., isolated from coral Acropora digitifera.</title>
        <authorList>
            <person name="Sun H."/>
        </authorList>
    </citation>
    <scope>NUCLEOTIDE SEQUENCE</scope>
    <source>
        <strain evidence="3">NAR14</strain>
    </source>
</reference>
<evidence type="ECO:0000259" key="2">
    <source>
        <dbReference type="Pfam" id="PF13488"/>
    </source>
</evidence>
<dbReference type="EMBL" id="JALPRX010000078">
    <property type="protein sequence ID" value="MCK8786248.1"/>
    <property type="molecule type" value="Genomic_DNA"/>
</dbReference>
<evidence type="ECO:0000256" key="1">
    <source>
        <dbReference type="SAM" id="SignalP"/>
    </source>
</evidence>
<keyword evidence="4" id="KW-1185">Reference proteome</keyword>
<dbReference type="Pfam" id="PF13488">
    <property type="entry name" value="Gly-zipper_Omp"/>
    <property type="match status" value="1"/>
</dbReference>
<dbReference type="PROSITE" id="PS51257">
    <property type="entry name" value="PROKAR_LIPOPROTEIN"/>
    <property type="match status" value="1"/>
</dbReference>
<dbReference type="Proteomes" id="UP001139516">
    <property type="component" value="Unassembled WGS sequence"/>
</dbReference>
<sequence length="100" mass="10075">MKSIMTFRAARFALPMLAVLSLGACEGMSDSQRRIGTGAAGGAAIGGIAGSFSGNAGWGALIGAGAGAAGGYLFDQSQRAQDRAFQQGVREGYVRGRTGM</sequence>
<protein>
    <submittedName>
        <fullName evidence="3">Glycine zipper domain-containing protein</fullName>
    </submittedName>
</protein>
<accession>A0A9X1YBB6</accession>
<evidence type="ECO:0000313" key="3">
    <source>
        <dbReference type="EMBL" id="MCK8786248.1"/>
    </source>
</evidence>
<comment type="caution">
    <text evidence="3">The sequence shown here is derived from an EMBL/GenBank/DDBJ whole genome shotgun (WGS) entry which is preliminary data.</text>
</comment>
<dbReference type="InterPro" id="IPR039567">
    <property type="entry name" value="Gly-zipper"/>
</dbReference>
<keyword evidence="1" id="KW-0732">Signal</keyword>
<evidence type="ECO:0000313" key="4">
    <source>
        <dbReference type="Proteomes" id="UP001139516"/>
    </source>
</evidence>